<dbReference type="GeneID" id="109481900"/>
<comment type="subcellular location">
    <subcellularLocation>
        <location evidence="1">Membrane</location>
        <topology evidence="1">Multi-pass membrane protein</topology>
    </subcellularLocation>
</comment>
<keyword evidence="3 6" id="KW-0812">Transmembrane</keyword>
<evidence type="ECO:0000256" key="3">
    <source>
        <dbReference type="ARBA" id="ARBA00022692"/>
    </source>
</evidence>
<evidence type="ECO:0000256" key="2">
    <source>
        <dbReference type="ARBA" id="ARBA00006840"/>
    </source>
</evidence>
<feature type="transmembrane region" description="Helical" evidence="6">
    <location>
        <begin position="60"/>
        <end position="84"/>
    </location>
</feature>
<gene>
    <name evidence="8" type="primary">LOC109481900</name>
</gene>
<dbReference type="OrthoDB" id="5982705at2759"/>
<evidence type="ECO:0000256" key="4">
    <source>
        <dbReference type="ARBA" id="ARBA00022989"/>
    </source>
</evidence>
<reference evidence="8" key="1">
    <citation type="submission" date="2025-08" db="UniProtKB">
        <authorList>
            <consortium name="RefSeq"/>
        </authorList>
    </citation>
    <scope>IDENTIFICATION</scope>
    <source>
        <tissue evidence="8">Gonad</tissue>
    </source>
</reference>
<feature type="transmembrane region" description="Helical" evidence="6">
    <location>
        <begin position="394"/>
        <end position="421"/>
    </location>
</feature>
<feature type="transmembrane region" description="Helical" evidence="6">
    <location>
        <begin position="280"/>
        <end position="304"/>
    </location>
</feature>
<evidence type="ECO:0000256" key="1">
    <source>
        <dbReference type="ARBA" id="ARBA00004141"/>
    </source>
</evidence>
<dbReference type="RefSeq" id="XP_019640083.1">
    <property type="nucleotide sequence ID" value="XM_019784524.1"/>
</dbReference>
<evidence type="ECO:0000256" key="5">
    <source>
        <dbReference type="ARBA" id="ARBA00023136"/>
    </source>
</evidence>
<dbReference type="InterPro" id="IPR008952">
    <property type="entry name" value="Tetraspanin_EC2_sf"/>
</dbReference>
<dbReference type="GO" id="GO:0005886">
    <property type="term" value="C:plasma membrane"/>
    <property type="evidence" value="ECO:0007669"/>
    <property type="project" value="TreeGrafter"/>
</dbReference>
<dbReference type="PANTHER" id="PTHR19282:SF544">
    <property type="entry name" value="TETRASPANIN"/>
    <property type="match status" value="1"/>
</dbReference>
<accession>A0A6P4ZT87</accession>
<evidence type="ECO:0000256" key="6">
    <source>
        <dbReference type="SAM" id="Phobius"/>
    </source>
</evidence>
<keyword evidence="4 6" id="KW-1133">Transmembrane helix</keyword>
<dbReference type="SUPFAM" id="SSF48652">
    <property type="entry name" value="Tetraspanin"/>
    <property type="match status" value="2"/>
</dbReference>
<feature type="transmembrane region" description="Helical" evidence="6">
    <location>
        <begin position="91"/>
        <end position="114"/>
    </location>
</feature>
<keyword evidence="5 6" id="KW-0472">Membrane</keyword>
<proteinExistence type="inferred from homology"/>
<name>A0A6P4ZT87_BRABE</name>
<evidence type="ECO:0000313" key="7">
    <source>
        <dbReference type="Proteomes" id="UP000515135"/>
    </source>
</evidence>
<feature type="transmembrane region" description="Helical" evidence="6">
    <location>
        <begin position="12"/>
        <end position="40"/>
    </location>
</feature>
<evidence type="ECO:0000313" key="8">
    <source>
        <dbReference type="RefSeq" id="XP_019640083.1"/>
    </source>
</evidence>
<comment type="similarity">
    <text evidence="2">Belongs to the tetraspanin (TM4SF) family.</text>
</comment>
<dbReference type="KEGG" id="bbel:109481900"/>
<dbReference type="Gene3D" id="1.10.1450.10">
    <property type="entry name" value="Tetraspanin"/>
    <property type="match status" value="2"/>
</dbReference>
<dbReference type="PRINTS" id="PR00259">
    <property type="entry name" value="TMFOUR"/>
</dbReference>
<keyword evidence="7" id="KW-1185">Reference proteome</keyword>
<dbReference type="PANTHER" id="PTHR19282">
    <property type="entry name" value="TETRASPANIN"/>
    <property type="match status" value="1"/>
</dbReference>
<dbReference type="InterPro" id="IPR018499">
    <property type="entry name" value="Tetraspanin/Peripherin"/>
</dbReference>
<dbReference type="AlphaFoldDB" id="A0A6P4ZT87"/>
<dbReference type="PROSITE" id="PS00421">
    <property type="entry name" value="TM4_1"/>
    <property type="match status" value="2"/>
</dbReference>
<protein>
    <submittedName>
        <fullName evidence="8">CD81 antigen-like</fullName>
    </submittedName>
</protein>
<sequence>MSSGELSGGMKCLKYLLFLFNLIFWIAGVGLIGVGIWVLVDTGTYNIMKLAEVNTLTLYAGGYVLIGAGVVTMIVGFLGCFGAVKENSCLLGTFFICLLLLLCLEIGIGIYAAVQKDKFYGVVEKAMDALSQTSYSSRDQASRTIIDFVQKNLECCGMNSTSNWNPKPPSCACTKTVTHCVGGNWNRACNVQVRMFLMNSAVIIAGVACGIGAILLAGAGLVGVGIYVMVAYGVSNVFQLLNLSELLVRGGGIALIVVGVITMIVGFLGCCGAIKENRCMLGAFFTLLLILLIAEIGVAIYAFVQRGQFFSLIGSAVDTVSTVNYNNADQAFQRLVDFTQTYLKCCGMNATDNYNPKPDSCDCAAGMAASSICTGGTYNQPCKTSIIHFLMSQALVVGGVGIGIGLTQLIGMIFACCLFHAKGKEGDVV</sequence>
<dbReference type="Pfam" id="PF00335">
    <property type="entry name" value="Tetraspanin"/>
    <property type="match status" value="1"/>
</dbReference>
<dbReference type="Proteomes" id="UP000515135">
    <property type="component" value="Unplaced"/>
</dbReference>
<organism evidence="7 8">
    <name type="scientific">Branchiostoma belcheri</name>
    <name type="common">Amphioxus</name>
    <dbReference type="NCBI Taxonomy" id="7741"/>
    <lineage>
        <taxon>Eukaryota</taxon>
        <taxon>Metazoa</taxon>
        <taxon>Chordata</taxon>
        <taxon>Cephalochordata</taxon>
        <taxon>Leptocardii</taxon>
        <taxon>Amphioxiformes</taxon>
        <taxon>Branchiostomatidae</taxon>
        <taxon>Branchiostoma</taxon>
    </lineage>
</organism>
<dbReference type="CDD" id="cd03127">
    <property type="entry name" value="tetraspanin_LEL"/>
    <property type="match status" value="2"/>
</dbReference>
<feature type="transmembrane region" description="Helical" evidence="6">
    <location>
        <begin position="246"/>
        <end position="268"/>
    </location>
</feature>
<feature type="transmembrane region" description="Helical" evidence="6">
    <location>
        <begin position="201"/>
        <end position="234"/>
    </location>
</feature>
<dbReference type="InterPro" id="IPR018503">
    <property type="entry name" value="Tetraspanin_CS"/>
</dbReference>